<feature type="transmembrane region" description="Helical" evidence="1">
    <location>
        <begin position="273"/>
        <end position="299"/>
    </location>
</feature>
<organism evidence="2 3">
    <name type="scientific">Glutamicibacter uratoxydans</name>
    <name type="common">Arthrobacter uratoxydans</name>
    <dbReference type="NCBI Taxonomy" id="43667"/>
    <lineage>
        <taxon>Bacteria</taxon>
        <taxon>Bacillati</taxon>
        <taxon>Actinomycetota</taxon>
        <taxon>Actinomycetes</taxon>
        <taxon>Micrococcales</taxon>
        <taxon>Micrococcaceae</taxon>
        <taxon>Glutamicibacter</taxon>
    </lineage>
</organism>
<feature type="transmembrane region" description="Helical" evidence="1">
    <location>
        <begin position="12"/>
        <end position="33"/>
    </location>
</feature>
<keyword evidence="3" id="KW-1185">Reference proteome</keyword>
<keyword evidence="1" id="KW-0472">Membrane</keyword>
<feature type="transmembrane region" description="Helical" evidence="1">
    <location>
        <begin position="207"/>
        <end position="225"/>
    </location>
</feature>
<name>A0A4Y4DP72_GLUUR</name>
<comment type="caution">
    <text evidence="2">The sequence shown here is derived from an EMBL/GenBank/DDBJ whole genome shotgun (WGS) entry which is preliminary data.</text>
</comment>
<dbReference type="EMBL" id="BJNY01000010">
    <property type="protein sequence ID" value="GED06393.1"/>
    <property type="molecule type" value="Genomic_DNA"/>
</dbReference>
<proteinExistence type="predicted"/>
<gene>
    <name evidence="2" type="ORF">AUR04nite_19250</name>
</gene>
<feature type="transmembrane region" description="Helical" evidence="1">
    <location>
        <begin position="232"/>
        <end position="253"/>
    </location>
</feature>
<evidence type="ECO:0000313" key="3">
    <source>
        <dbReference type="Proteomes" id="UP000316612"/>
    </source>
</evidence>
<evidence type="ECO:0000313" key="2">
    <source>
        <dbReference type="EMBL" id="GED06393.1"/>
    </source>
</evidence>
<accession>A0A4Y4DP72</accession>
<dbReference type="Proteomes" id="UP000316612">
    <property type="component" value="Unassembled WGS sequence"/>
</dbReference>
<protein>
    <submittedName>
        <fullName evidence="2">Uncharacterized protein</fullName>
    </submittedName>
</protein>
<reference evidence="2 3" key="1">
    <citation type="submission" date="2019-06" db="EMBL/GenBank/DDBJ databases">
        <title>Whole genome shotgun sequence of Glutamicibacter uratoxydans NBRC 15515.</title>
        <authorList>
            <person name="Hosoyama A."/>
            <person name="Uohara A."/>
            <person name="Ohji S."/>
            <person name="Ichikawa N."/>
        </authorList>
    </citation>
    <scope>NUCLEOTIDE SEQUENCE [LARGE SCALE GENOMIC DNA]</scope>
    <source>
        <strain evidence="2 3">NBRC 15515</strain>
    </source>
</reference>
<dbReference type="AlphaFoldDB" id="A0A4Y4DP72"/>
<keyword evidence="1" id="KW-1133">Transmembrane helix</keyword>
<keyword evidence="1" id="KW-0812">Transmembrane</keyword>
<sequence>MASPFSRFRSIAAILCLTIGIVLAPLSITGLWATKNLTDTNGFTALMKPLASNQGLQDDVANMITGSISESLQIEKAIESIPGSSWLPDALSPQHLAEKSDELINRGVSNVIRSEQFASLWEESVRTSHAKTISVLSDQSRSVRLEDGGVLSFQLGSILDEISTPLTQLGIPGIVNMLNIDPHWDLRIIQSDALPAVQTLYNVTTTFGPWMIYVSAALIAAGILLESKFLTSALMVLGIGLGLSALIMNTFLFDYSRGVLFAGLRHEVAESVYYQLVGSLVGVLTTTAVISLILGLASWPISQMLRKRQAMNREFVVESPVRSNH</sequence>
<evidence type="ECO:0000256" key="1">
    <source>
        <dbReference type="SAM" id="Phobius"/>
    </source>
</evidence>
<dbReference type="RefSeq" id="WP_141364409.1">
    <property type="nucleotide sequence ID" value="NZ_BAAAJL010000010.1"/>
</dbReference>
<dbReference type="OrthoDB" id="4350291at2"/>